<dbReference type="AlphaFoldDB" id="A0A2M8ART5"/>
<feature type="domain" description="HD" evidence="1">
    <location>
        <begin position="10"/>
        <end position="101"/>
    </location>
</feature>
<dbReference type="SUPFAM" id="SSF109604">
    <property type="entry name" value="HD-domain/PDEase-like"/>
    <property type="match status" value="1"/>
</dbReference>
<dbReference type="EMBL" id="PFUI01000230">
    <property type="protein sequence ID" value="PJB28790.1"/>
    <property type="molecule type" value="Genomic_DNA"/>
</dbReference>
<organism evidence="2 3">
    <name type="scientific">Candidatus Desantisbacteria bacterium CG_4_9_14_3_um_filter_40_11</name>
    <dbReference type="NCBI Taxonomy" id="1974546"/>
    <lineage>
        <taxon>Bacteria</taxon>
        <taxon>Candidatus Desantisiibacteriota</taxon>
    </lineage>
</organism>
<name>A0A2M8ART5_9BACT</name>
<comment type="caution">
    <text evidence="2">The sequence shown here is derived from an EMBL/GenBank/DDBJ whole genome shotgun (WGS) entry which is preliminary data.</text>
</comment>
<accession>A0A2M8ART5</accession>
<gene>
    <name evidence="2" type="ORF">CO110_08615</name>
</gene>
<sequence>MTEQEKREYQTVILAGLLHDVGKFMQRVKGVKKRHPLLSAEYVDEIKGKIKQEWVDLDLIRLLCQRHHEDTRLPEDILVQRINNNHNRALAYLVSRADNYSSEERSDEECSWTDFREARLMSIFSKVDIGKGEPTPLYYDLQPLTPKNVFPKDEKQLNCAYYNYHRLGQEGFVGDSHGLFI</sequence>
<evidence type="ECO:0000313" key="3">
    <source>
        <dbReference type="Proteomes" id="UP000231366"/>
    </source>
</evidence>
<evidence type="ECO:0000313" key="2">
    <source>
        <dbReference type="EMBL" id="PJB28790.1"/>
    </source>
</evidence>
<reference evidence="3" key="1">
    <citation type="submission" date="2017-09" db="EMBL/GenBank/DDBJ databases">
        <title>Depth-based differentiation of microbial function through sediment-hosted aquifers and enrichment of novel symbionts in the deep terrestrial subsurface.</title>
        <authorList>
            <person name="Probst A.J."/>
            <person name="Ladd B."/>
            <person name="Jarett J.K."/>
            <person name="Geller-Mcgrath D.E."/>
            <person name="Sieber C.M.K."/>
            <person name="Emerson J.B."/>
            <person name="Anantharaman K."/>
            <person name="Thomas B.C."/>
            <person name="Malmstrom R."/>
            <person name="Stieglmeier M."/>
            <person name="Klingl A."/>
            <person name="Woyke T."/>
            <person name="Ryan C.M."/>
            <person name="Banfield J.F."/>
        </authorList>
    </citation>
    <scope>NUCLEOTIDE SEQUENCE [LARGE SCALE GENOMIC DNA]</scope>
</reference>
<protein>
    <recommendedName>
        <fullName evidence="1">HD domain-containing protein</fullName>
    </recommendedName>
</protein>
<dbReference type="Pfam" id="PF01966">
    <property type="entry name" value="HD"/>
    <property type="match status" value="1"/>
</dbReference>
<proteinExistence type="predicted"/>
<evidence type="ECO:0000259" key="1">
    <source>
        <dbReference type="Pfam" id="PF01966"/>
    </source>
</evidence>
<dbReference type="Gene3D" id="1.10.3210.10">
    <property type="entry name" value="Hypothetical protein af1432"/>
    <property type="match status" value="1"/>
</dbReference>
<dbReference type="Proteomes" id="UP000231366">
    <property type="component" value="Unassembled WGS sequence"/>
</dbReference>
<dbReference type="PANTHER" id="PTHR36528">
    <property type="entry name" value="CRISPR SYSTEM SINGLE-STRAND-SPECIFIC DEOXYRIBONUCLEASE CAS10/CSM1 (SUBTYPE III-A)"/>
    <property type="match status" value="1"/>
</dbReference>
<dbReference type="InterPro" id="IPR052117">
    <property type="entry name" value="Cas10/Csm1_subtype-III-A"/>
</dbReference>
<dbReference type="PANTHER" id="PTHR36528:SF1">
    <property type="entry name" value="CRISPR SYSTEM SINGLE-STRAND-SPECIFIC DEOXYRIBONUCLEASE CAS10_CSM1 (SUBTYPE III-A)"/>
    <property type="match status" value="1"/>
</dbReference>
<dbReference type="InterPro" id="IPR006674">
    <property type="entry name" value="HD_domain"/>
</dbReference>